<sequence length="37" mass="4185">MPLSGLPDRHMAQTTPPIVHRCTTPLPRPEHSWSCPH</sequence>
<keyword evidence="3" id="KW-1185">Reference proteome</keyword>
<evidence type="ECO:0000313" key="3">
    <source>
        <dbReference type="Proteomes" id="UP000011668"/>
    </source>
</evidence>
<proteinExistence type="predicted"/>
<comment type="caution">
    <text evidence="2">The sequence shown here is derived from an EMBL/GenBank/DDBJ whole genome shotgun (WGS) entry which is preliminary data.</text>
</comment>
<gene>
    <name evidence="2" type="ORF">AG1IA_02569</name>
</gene>
<name>L8WZI6_THACA</name>
<evidence type="ECO:0000313" key="2">
    <source>
        <dbReference type="EMBL" id="ELU43390.1"/>
    </source>
</evidence>
<protein>
    <submittedName>
        <fullName evidence="2">Uncharacterized protein</fullName>
    </submittedName>
</protein>
<feature type="region of interest" description="Disordered" evidence="1">
    <location>
        <begin position="1"/>
        <end position="37"/>
    </location>
</feature>
<dbReference type="AlphaFoldDB" id="L8WZI6"/>
<accession>L8WZI6</accession>
<dbReference type="HOGENOM" id="CLU_3351386_0_0_1"/>
<dbReference type="Proteomes" id="UP000011668">
    <property type="component" value="Unassembled WGS sequence"/>
</dbReference>
<evidence type="ECO:0000256" key="1">
    <source>
        <dbReference type="SAM" id="MobiDB-lite"/>
    </source>
</evidence>
<dbReference type="EMBL" id="AFRT01000553">
    <property type="protein sequence ID" value="ELU43390.1"/>
    <property type="molecule type" value="Genomic_DNA"/>
</dbReference>
<reference evidence="2 3" key="1">
    <citation type="journal article" date="2013" name="Nat. Commun.">
        <title>The evolution and pathogenic mechanisms of the rice sheath blight pathogen.</title>
        <authorList>
            <person name="Zheng A."/>
            <person name="Lin R."/>
            <person name="Xu L."/>
            <person name="Qin P."/>
            <person name="Tang C."/>
            <person name="Ai P."/>
            <person name="Zhang D."/>
            <person name="Liu Y."/>
            <person name="Sun Z."/>
            <person name="Feng H."/>
            <person name="Wang Y."/>
            <person name="Chen Y."/>
            <person name="Liang X."/>
            <person name="Fu R."/>
            <person name="Li Q."/>
            <person name="Zhang J."/>
            <person name="Yu X."/>
            <person name="Xie Z."/>
            <person name="Ding L."/>
            <person name="Guan P."/>
            <person name="Tang J."/>
            <person name="Liang Y."/>
            <person name="Wang S."/>
            <person name="Deng Q."/>
            <person name="Li S."/>
            <person name="Zhu J."/>
            <person name="Wang L."/>
            <person name="Liu H."/>
            <person name="Li P."/>
        </authorList>
    </citation>
    <scope>NUCLEOTIDE SEQUENCE [LARGE SCALE GENOMIC DNA]</scope>
    <source>
        <strain evidence="3">AG-1 IA</strain>
    </source>
</reference>
<organism evidence="2 3">
    <name type="scientific">Thanatephorus cucumeris (strain AG1-IA)</name>
    <name type="common">Rice sheath blight fungus</name>
    <name type="synonym">Rhizoctonia solani</name>
    <dbReference type="NCBI Taxonomy" id="983506"/>
    <lineage>
        <taxon>Eukaryota</taxon>
        <taxon>Fungi</taxon>
        <taxon>Dikarya</taxon>
        <taxon>Basidiomycota</taxon>
        <taxon>Agaricomycotina</taxon>
        <taxon>Agaricomycetes</taxon>
        <taxon>Cantharellales</taxon>
        <taxon>Ceratobasidiaceae</taxon>
        <taxon>Rhizoctonia</taxon>
        <taxon>Rhizoctonia solani AG-1</taxon>
    </lineage>
</organism>